<dbReference type="AlphaFoldDB" id="A0AAE0XEH8"/>
<comment type="caution">
    <text evidence="2">The sequence shown here is derived from an EMBL/GenBank/DDBJ whole genome shotgun (WGS) entry which is preliminary data.</text>
</comment>
<accession>A0AAE0XEH8</accession>
<proteinExistence type="predicted"/>
<reference evidence="2" key="1">
    <citation type="journal article" date="2023" name="G3 (Bethesda)">
        <title>A reference genome for the long-term kleptoplast-retaining sea slug Elysia crispata morphotype clarki.</title>
        <authorList>
            <person name="Eastman K.E."/>
            <person name="Pendleton A.L."/>
            <person name="Shaikh M.A."/>
            <person name="Suttiyut T."/>
            <person name="Ogas R."/>
            <person name="Tomko P."/>
            <person name="Gavelis G."/>
            <person name="Widhalm J.R."/>
            <person name="Wisecaver J.H."/>
        </authorList>
    </citation>
    <scope>NUCLEOTIDE SEQUENCE</scope>
    <source>
        <strain evidence="2">ECLA1</strain>
    </source>
</reference>
<dbReference type="Proteomes" id="UP001283361">
    <property type="component" value="Unassembled WGS sequence"/>
</dbReference>
<feature type="compositionally biased region" description="Basic residues" evidence="1">
    <location>
        <begin position="20"/>
        <end position="29"/>
    </location>
</feature>
<dbReference type="EMBL" id="JAWDGP010008074">
    <property type="protein sequence ID" value="KAK3691855.1"/>
    <property type="molecule type" value="Genomic_DNA"/>
</dbReference>
<feature type="compositionally biased region" description="Basic and acidic residues" evidence="1">
    <location>
        <begin position="42"/>
        <end position="54"/>
    </location>
</feature>
<sequence length="73" mass="7936">MKTPSYSVIIFPPEGNPKLSRGRARHPSNRRGAPSILADQDSSFRELVQKKLTEQSETPGRGGSWAGTARTAV</sequence>
<name>A0AAE0XEH8_9GAST</name>
<organism evidence="2 3">
    <name type="scientific">Elysia crispata</name>
    <name type="common">lettuce slug</name>
    <dbReference type="NCBI Taxonomy" id="231223"/>
    <lineage>
        <taxon>Eukaryota</taxon>
        <taxon>Metazoa</taxon>
        <taxon>Spiralia</taxon>
        <taxon>Lophotrochozoa</taxon>
        <taxon>Mollusca</taxon>
        <taxon>Gastropoda</taxon>
        <taxon>Heterobranchia</taxon>
        <taxon>Euthyneura</taxon>
        <taxon>Panpulmonata</taxon>
        <taxon>Sacoglossa</taxon>
        <taxon>Placobranchoidea</taxon>
        <taxon>Plakobranchidae</taxon>
        <taxon>Elysia</taxon>
    </lineage>
</organism>
<evidence type="ECO:0000256" key="1">
    <source>
        <dbReference type="SAM" id="MobiDB-lite"/>
    </source>
</evidence>
<feature type="region of interest" description="Disordered" evidence="1">
    <location>
        <begin position="1"/>
        <end position="73"/>
    </location>
</feature>
<gene>
    <name evidence="2" type="ORF">RRG08_014237</name>
</gene>
<evidence type="ECO:0000313" key="2">
    <source>
        <dbReference type="EMBL" id="KAK3691855.1"/>
    </source>
</evidence>
<keyword evidence="3" id="KW-1185">Reference proteome</keyword>
<protein>
    <submittedName>
        <fullName evidence="2">Uncharacterized protein</fullName>
    </submittedName>
</protein>
<evidence type="ECO:0000313" key="3">
    <source>
        <dbReference type="Proteomes" id="UP001283361"/>
    </source>
</evidence>